<evidence type="ECO:0000259" key="4">
    <source>
        <dbReference type="PROSITE" id="PS51782"/>
    </source>
</evidence>
<keyword evidence="2" id="KW-0472">Membrane</keyword>
<feature type="domain" description="LysM" evidence="4">
    <location>
        <begin position="417"/>
        <end position="467"/>
    </location>
</feature>
<evidence type="ECO:0000256" key="2">
    <source>
        <dbReference type="SAM" id="Phobius"/>
    </source>
</evidence>
<accession>A0A7V6DPA4</accession>
<dbReference type="SUPFAM" id="SSF52540">
    <property type="entry name" value="P-loop containing nucleoside triphosphate hydrolases"/>
    <property type="match status" value="1"/>
</dbReference>
<protein>
    <recommendedName>
        <fullName evidence="6">SPOR domain-containing protein</fullName>
    </recommendedName>
</protein>
<dbReference type="InterPro" id="IPR018392">
    <property type="entry name" value="LysM"/>
</dbReference>
<dbReference type="GO" id="GO:0042834">
    <property type="term" value="F:peptidoglycan binding"/>
    <property type="evidence" value="ECO:0007669"/>
    <property type="project" value="InterPro"/>
</dbReference>
<name>A0A7V6DPA4_9BACT</name>
<feature type="region of interest" description="Disordered" evidence="1">
    <location>
        <begin position="325"/>
        <end position="417"/>
    </location>
</feature>
<dbReference type="Pfam" id="PF13401">
    <property type="entry name" value="AAA_22"/>
    <property type="match status" value="1"/>
</dbReference>
<comment type="caution">
    <text evidence="5">The sequence shown here is derived from an EMBL/GenBank/DDBJ whole genome shotgun (WGS) entry which is preliminary data.</text>
</comment>
<dbReference type="EMBL" id="DTGR01000071">
    <property type="protein sequence ID" value="HHS28959.1"/>
    <property type="molecule type" value="Genomic_DNA"/>
</dbReference>
<dbReference type="Gene3D" id="3.40.50.300">
    <property type="entry name" value="P-loop containing nucleotide triphosphate hydrolases"/>
    <property type="match status" value="1"/>
</dbReference>
<feature type="transmembrane region" description="Helical" evidence="2">
    <location>
        <begin position="286"/>
        <end position="308"/>
    </location>
</feature>
<dbReference type="InterPro" id="IPR052026">
    <property type="entry name" value="ExeA_AAA_ATPase_DNA-bind"/>
</dbReference>
<dbReference type="InterPro" id="IPR049945">
    <property type="entry name" value="AAA_22"/>
</dbReference>
<proteinExistence type="predicted"/>
<evidence type="ECO:0000259" key="3">
    <source>
        <dbReference type="PROSITE" id="PS51724"/>
    </source>
</evidence>
<gene>
    <name evidence="5" type="ORF">ENV52_04575</name>
</gene>
<reference evidence="5" key="1">
    <citation type="journal article" date="2020" name="mSystems">
        <title>Genome- and Community-Level Interaction Insights into Carbon Utilization and Element Cycling Functions of Hydrothermarchaeota in Hydrothermal Sediment.</title>
        <authorList>
            <person name="Zhou Z."/>
            <person name="Liu Y."/>
            <person name="Xu W."/>
            <person name="Pan J."/>
            <person name="Luo Z.H."/>
            <person name="Li M."/>
        </authorList>
    </citation>
    <scope>NUCLEOTIDE SEQUENCE [LARGE SCALE GENOMIC DNA]</scope>
    <source>
        <strain evidence="5">SpSt-767</strain>
    </source>
</reference>
<feature type="compositionally biased region" description="Low complexity" evidence="1">
    <location>
        <begin position="378"/>
        <end position="395"/>
    </location>
</feature>
<dbReference type="AlphaFoldDB" id="A0A7V6DPA4"/>
<evidence type="ECO:0000313" key="5">
    <source>
        <dbReference type="EMBL" id="HHS28959.1"/>
    </source>
</evidence>
<dbReference type="InterPro" id="IPR036779">
    <property type="entry name" value="LysM_dom_sf"/>
</dbReference>
<keyword evidence="2" id="KW-1133">Transmembrane helix</keyword>
<sequence>MAEHGKRQMSYNSFFGFSESPFLDVPDLKFLFLTRQHEAALAELTGFVTARQGLAVVSGDDGLGKSMLMQALIQRLPQSFQPLILSRPQPEPLAITLMIAQSLGVNLGERSLVNLTPLADAIRGAAQQQHYILLIMEDAHLLTDQNLEEISMLSQLENHGQPLLPIILVGRKGLIQKISSKANQRLHDVIRQNICLTSLTFEETTRYIDHRLRQVGSSLQDRFSADCHGQIFARTGGIPRRLNEVCHQALNRAWQENRARVTRELLGGEETTTSYKPLEPPSKWRFLNTLASVVTGVVLAGLAIFILYNNYVTVPPASPPIPSAPAVPVKAPAAPPEQKAAPLPAIAPQPQPPARTAEQASPQCGAAPLAPKTPPGPAATGPAATASLPTAASPTEAGPSGPQAGTPSAGSEGGTPISYKVAAQDGLIRIASTYYPNNKDIGYDAVILANPRINNEDFIYQGQTLTLPKVDNSTNIIALGSNEYFKMYGLYYSAAEVARATAKLKNLELPFVVRETEIPGAGKIYRVFLGSYSSPADLQNAVAKLGRN</sequence>
<dbReference type="PROSITE" id="PS51782">
    <property type="entry name" value="LYSM"/>
    <property type="match status" value="1"/>
</dbReference>
<feature type="domain" description="SPOR" evidence="3">
    <location>
        <begin position="478"/>
        <end position="548"/>
    </location>
</feature>
<dbReference type="InterPro" id="IPR027417">
    <property type="entry name" value="P-loop_NTPase"/>
</dbReference>
<dbReference type="PROSITE" id="PS51724">
    <property type="entry name" value="SPOR"/>
    <property type="match status" value="1"/>
</dbReference>
<feature type="compositionally biased region" description="Low complexity" evidence="1">
    <location>
        <begin position="326"/>
        <end position="344"/>
    </location>
</feature>
<evidence type="ECO:0000256" key="1">
    <source>
        <dbReference type="SAM" id="MobiDB-lite"/>
    </source>
</evidence>
<evidence type="ECO:0008006" key="6">
    <source>
        <dbReference type="Google" id="ProtNLM"/>
    </source>
</evidence>
<feature type="compositionally biased region" description="Low complexity" evidence="1">
    <location>
        <begin position="354"/>
        <end position="370"/>
    </location>
</feature>
<dbReference type="PANTHER" id="PTHR35894">
    <property type="entry name" value="GENERAL SECRETION PATHWAY PROTEIN A-RELATED"/>
    <property type="match status" value="1"/>
</dbReference>
<dbReference type="Gene3D" id="3.10.350.10">
    <property type="entry name" value="LysM domain"/>
    <property type="match status" value="1"/>
</dbReference>
<keyword evidence="2" id="KW-0812">Transmembrane</keyword>
<organism evidence="5">
    <name type="scientific">Desulfobacca acetoxidans</name>
    <dbReference type="NCBI Taxonomy" id="60893"/>
    <lineage>
        <taxon>Bacteria</taxon>
        <taxon>Pseudomonadati</taxon>
        <taxon>Thermodesulfobacteriota</taxon>
        <taxon>Desulfobaccia</taxon>
        <taxon>Desulfobaccales</taxon>
        <taxon>Desulfobaccaceae</taxon>
        <taxon>Desulfobacca</taxon>
    </lineage>
</organism>
<dbReference type="InterPro" id="IPR007730">
    <property type="entry name" value="SPOR-like_dom"/>
</dbReference>
<dbReference type="GO" id="GO:0016887">
    <property type="term" value="F:ATP hydrolysis activity"/>
    <property type="evidence" value="ECO:0007669"/>
    <property type="project" value="InterPro"/>
</dbReference>
<dbReference type="CDD" id="cd00118">
    <property type="entry name" value="LysM"/>
    <property type="match status" value="1"/>
</dbReference>
<dbReference type="PANTHER" id="PTHR35894:SF1">
    <property type="entry name" value="PHOSPHORIBULOKINASE _ URIDINE KINASE FAMILY"/>
    <property type="match status" value="1"/>
</dbReference>